<accession>A0A3N1P4K6</accession>
<evidence type="ECO:0000256" key="6">
    <source>
        <dbReference type="ARBA" id="ARBA00022475"/>
    </source>
</evidence>
<dbReference type="PANTHER" id="PTHR30046">
    <property type="entry name" value="FLAGELLAR M-RING PROTEIN"/>
    <property type="match status" value="1"/>
</dbReference>
<dbReference type="GO" id="GO:0003774">
    <property type="term" value="F:cytoskeletal motor activity"/>
    <property type="evidence" value="ECO:0007669"/>
    <property type="project" value="InterPro"/>
</dbReference>
<dbReference type="EMBL" id="RJUL01000009">
    <property type="protein sequence ID" value="ROQ22588.1"/>
    <property type="molecule type" value="Genomic_DNA"/>
</dbReference>
<evidence type="ECO:0000313" key="17">
    <source>
        <dbReference type="EMBL" id="ROQ22588.1"/>
    </source>
</evidence>
<evidence type="ECO:0000259" key="16">
    <source>
        <dbReference type="Pfam" id="PF08345"/>
    </source>
</evidence>
<feature type="transmembrane region" description="Helical" evidence="14">
    <location>
        <begin position="50"/>
        <end position="70"/>
    </location>
</feature>
<evidence type="ECO:0000259" key="15">
    <source>
        <dbReference type="Pfam" id="PF01514"/>
    </source>
</evidence>
<dbReference type="STRING" id="584787.GCA_001247655_01431"/>
<evidence type="ECO:0000256" key="8">
    <source>
        <dbReference type="ARBA" id="ARBA00022989"/>
    </source>
</evidence>
<evidence type="ECO:0000256" key="7">
    <source>
        <dbReference type="ARBA" id="ARBA00022692"/>
    </source>
</evidence>
<dbReference type="Gene3D" id="3.30.300.30">
    <property type="match status" value="1"/>
</dbReference>
<comment type="caution">
    <text evidence="17">The sequence shown here is derived from an EMBL/GenBank/DDBJ whole genome shotgun (WGS) entry which is preliminary data.</text>
</comment>
<proteinExistence type="inferred from homology"/>
<comment type="subunit">
    <text evidence="11">The basal body constitutes a major portion of the flagellar organelle and consists of four rings (L,P,S, and M) mounted on a central rod. The M ring is integral to the inner membrane of the cell and may be connected to the flagellar rod via the S ring. The S (supramembrane ring) lies just distal to the M ring. The L and P rings lie in the outer membrane and the periplasmic space, respectively.</text>
</comment>
<dbReference type="InterPro" id="IPR013556">
    <property type="entry name" value="Flag_M-ring_C"/>
</dbReference>
<feature type="domain" description="Flagellar M-ring C-terminal" evidence="16">
    <location>
        <begin position="278"/>
        <end position="446"/>
    </location>
</feature>
<dbReference type="InterPro" id="IPR045851">
    <property type="entry name" value="AMP-bd_C_sf"/>
</dbReference>
<feature type="compositionally biased region" description="Polar residues" evidence="13">
    <location>
        <begin position="349"/>
        <end position="365"/>
    </location>
</feature>
<feature type="region of interest" description="Disordered" evidence="13">
    <location>
        <begin position="1"/>
        <end position="31"/>
    </location>
</feature>
<dbReference type="PRINTS" id="PR01009">
    <property type="entry name" value="FLGMRINGFLIF"/>
</dbReference>
<dbReference type="InterPro" id="IPR006182">
    <property type="entry name" value="FliF_N_dom"/>
</dbReference>
<comment type="similarity">
    <text evidence="4 12">Belongs to the FliF family.</text>
</comment>
<comment type="subcellular location">
    <subcellularLocation>
        <location evidence="2 12">Bacterial flagellum basal body</location>
    </subcellularLocation>
    <subcellularLocation>
        <location evidence="3">Cell membrane</location>
        <topology evidence="3">Multi-pass membrane protein</topology>
    </subcellularLocation>
</comment>
<keyword evidence="17" id="KW-0969">Cilium</keyword>
<dbReference type="InterPro" id="IPR043427">
    <property type="entry name" value="YscJ/FliF"/>
</dbReference>
<evidence type="ECO:0000256" key="4">
    <source>
        <dbReference type="ARBA" id="ARBA00007971"/>
    </source>
</evidence>
<feature type="region of interest" description="Disordered" evidence="13">
    <location>
        <begin position="304"/>
        <end position="369"/>
    </location>
</feature>
<sequence length="578" mass="62398">MANENTQLATVGNAPAPGTADMQGAGASDNGEQSFSLMSNLGNADVLRQISLVLGLAIGLALVVLVFLWAKEPEYRPLGRMETNELVSTLDFLDQHQYSYKIEGNTVLVPEGDYQKIKLAMTRAGMSSAQENTGDDILMKDMGFGVSQRLEQERLKFSREQQLSRAIEELSAVKRARVLLAIPKDSVFLRERQQPSATVVLNLARGSSLKQEEVDSIVDMVASAVHGLSPDKVTVTDQNGRLLNSGSQNALAARSRKELELETAREKQYLDKVDSIMSPVVGLDNYTAQVDVSMDFTAVEQTQKRYNPDQPAVRSEMSVEENRNGGTPGGVPGALSNQPPAASQIPEDATNTQSNTVQTPGSSRSESTKNFELDTTISHTQQQVGTIDRMTVSVAVDYKNQTDADGKVTKVARSPEELDSIKRLLMAGLGINPARGDSLEVLSVPFARPDADLPDAIPFYETGWFARLAKVLAGALIIIVLIFVVVRPLLKRLMGGNAQADNLALDGGHYGLGDEDALESLSGMEEDALVPGVTLVGGVKLPDLRKDEEVLKAIRALVANEPELSAQVVKGWLTDDGK</sequence>
<evidence type="ECO:0000256" key="12">
    <source>
        <dbReference type="PIRNR" id="PIRNR004862"/>
    </source>
</evidence>
<comment type="function">
    <text evidence="1 12">The M ring may be actively involved in energy transduction.</text>
</comment>
<evidence type="ECO:0000256" key="13">
    <source>
        <dbReference type="SAM" id="MobiDB-lite"/>
    </source>
</evidence>
<reference evidence="17 18" key="1">
    <citation type="submission" date="2018-11" db="EMBL/GenBank/DDBJ databases">
        <title>Genomic Encyclopedia of Type Strains, Phase IV (KMG-IV): sequencing the most valuable type-strain genomes for metagenomic binning, comparative biology and taxonomic classification.</title>
        <authorList>
            <person name="Goeker M."/>
        </authorList>
    </citation>
    <scope>NUCLEOTIDE SEQUENCE [LARGE SCALE GENOMIC DNA]</scope>
    <source>
        <strain evidence="17 18">DSM 21945</strain>
    </source>
</reference>
<protein>
    <recommendedName>
        <fullName evidence="5 12">Flagellar M-ring protein</fullName>
    </recommendedName>
</protein>
<evidence type="ECO:0000256" key="3">
    <source>
        <dbReference type="ARBA" id="ARBA00004651"/>
    </source>
</evidence>
<keyword evidence="8 14" id="KW-1133">Transmembrane helix</keyword>
<dbReference type="Proteomes" id="UP000268033">
    <property type="component" value="Unassembled WGS sequence"/>
</dbReference>
<dbReference type="InterPro" id="IPR000067">
    <property type="entry name" value="FlgMring_FliF"/>
</dbReference>
<evidence type="ECO:0000256" key="5">
    <source>
        <dbReference type="ARBA" id="ARBA00017949"/>
    </source>
</evidence>
<dbReference type="PIRSF" id="PIRSF004862">
    <property type="entry name" value="FliF"/>
    <property type="match status" value="1"/>
</dbReference>
<keyword evidence="9 14" id="KW-0472">Membrane</keyword>
<keyword evidence="18" id="KW-1185">Reference proteome</keyword>
<keyword evidence="6" id="KW-1003">Cell membrane</keyword>
<feature type="compositionally biased region" description="Polar residues" evidence="13">
    <location>
        <begin position="1"/>
        <end position="10"/>
    </location>
</feature>
<dbReference type="GO" id="GO:0009431">
    <property type="term" value="C:bacterial-type flagellum basal body, MS ring"/>
    <property type="evidence" value="ECO:0007669"/>
    <property type="project" value="InterPro"/>
</dbReference>
<dbReference type="AlphaFoldDB" id="A0A3N1P4K6"/>
<evidence type="ECO:0000256" key="9">
    <source>
        <dbReference type="ARBA" id="ARBA00023136"/>
    </source>
</evidence>
<dbReference type="Pfam" id="PF01514">
    <property type="entry name" value="YscJ_FliF"/>
    <property type="match status" value="1"/>
</dbReference>
<keyword evidence="7 14" id="KW-0812">Transmembrane</keyword>
<name>A0A3N1P4K6_9GAMM</name>
<keyword evidence="17" id="KW-0966">Cell projection</keyword>
<organism evidence="17 18">
    <name type="scientific">Gallaecimonas pentaromativorans</name>
    <dbReference type="NCBI Taxonomy" id="584787"/>
    <lineage>
        <taxon>Bacteria</taxon>
        <taxon>Pseudomonadati</taxon>
        <taxon>Pseudomonadota</taxon>
        <taxon>Gammaproteobacteria</taxon>
        <taxon>Enterobacterales</taxon>
        <taxon>Gallaecimonadaceae</taxon>
        <taxon>Gallaecimonas</taxon>
    </lineage>
</organism>
<evidence type="ECO:0000256" key="10">
    <source>
        <dbReference type="ARBA" id="ARBA00023143"/>
    </source>
</evidence>
<keyword evidence="10 12" id="KW-0975">Bacterial flagellum</keyword>
<gene>
    <name evidence="17" type="ORF">EDC28_10974</name>
</gene>
<evidence type="ECO:0000256" key="11">
    <source>
        <dbReference type="ARBA" id="ARBA00025936"/>
    </source>
</evidence>
<evidence type="ECO:0000256" key="2">
    <source>
        <dbReference type="ARBA" id="ARBA00004117"/>
    </source>
</evidence>
<evidence type="ECO:0000256" key="14">
    <source>
        <dbReference type="SAM" id="Phobius"/>
    </source>
</evidence>
<evidence type="ECO:0000313" key="18">
    <source>
        <dbReference type="Proteomes" id="UP000268033"/>
    </source>
</evidence>
<dbReference type="Pfam" id="PF08345">
    <property type="entry name" value="YscJ_FliF_C"/>
    <property type="match status" value="1"/>
</dbReference>
<dbReference type="PANTHER" id="PTHR30046:SF0">
    <property type="entry name" value="FLAGELLAR M-RING PROTEIN"/>
    <property type="match status" value="1"/>
</dbReference>
<feature type="transmembrane region" description="Helical" evidence="14">
    <location>
        <begin position="464"/>
        <end position="486"/>
    </location>
</feature>
<feature type="domain" description="Flagellar M-ring N-terminal" evidence="15">
    <location>
        <begin position="71"/>
        <end position="244"/>
    </location>
</feature>
<evidence type="ECO:0000256" key="1">
    <source>
        <dbReference type="ARBA" id="ARBA00003820"/>
    </source>
</evidence>
<dbReference type="GO" id="GO:0005886">
    <property type="term" value="C:plasma membrane"/>
    <property type="evidence" value="ECO:0007669"/>
    <property type="project" value="UniProtKB-SubCell"/>
</dbReference>
<dbReference type="NCBIfam" id="TIGR00206">
    <property type="entry name" value="fliF"/>
    <property type="match status" value="1"/>
</dbReference>
<dbReference type="RefSeq" id="WP_123422273.1">
    <property type="nucleotide sequence ID" value="NZ_JBLXAC010000003.1"/>
</dbReference>
<dbReference type="GO" id="GO:0071973">
    <property type="term" value="P:bacterial-type flagellum-dependent cell motility"/>
    <property type="evidence" value="ECO:0007669"/>
    <property type="project" value="InterPro"/>
</dbReference>
<keyword evidence="17" id="KW-0282">Flagellum</keyword>